<organism evidence="1 2">
    <name type="scientific">Trifolium pratense</name>
    <name type="common">Red clover</name>
    <dbReference type="NCBI Taxonomy" id="57577"/>
    <lineage>
        <taxon>Eukaryota</taxon>
        <taxon>Viridiplantae</taxon>
        <taxon>Streptophyta</taxon>
        <taxon>Embryophyta</taxon>
        <taxon>Tracheophyta</taxon>
        <taxon>Spermatophyta</taxon>
        <taxon>Magnoliopsida</taxon>
        <taxon>eudicotyledons</taxon>
        <taxon>Gunneridae</taxon>
        <taxon>Pentapetalae</taxon>
        <taxon>rosids</taxon>
        <taxon>fabids</taxon>
        <taxon>Fabales</taxon>
        <taxon>Fabaceae</taxon>
        <taxon>Papilionoideae</taxon>
        <taxon>50 kb inversion clade</taxon>
        <taxon>NPAAA clade</taxon>
        <taxon>Hologalegina</taxon>
        <taxon>IRL clade</taxon>
        <taxon>Trifolieae</taxon>
        <taxon>Trifolium</taxon>
    </lineage>
</organism>
<protein>
    <submittedName>
        <fullName evidence="1">Uncharacterized protein</fullName>
    </submittedName>
</protein>
<proteinExistence type="predicted"/>
<gene>
    <name evidence="1" type="ORF">MILVUS5_LOCUS38006</name>
</gene>
<accession>A0ACB0LZX0</accession>
<reference evidence="1" key="1">
    <citation type="submission" date="2023-10" db="EMBL/GenBank/DDBJ databases">
        <authorList>
            <person name="Rodriguez Cubillos JULIANA M."/>
            <person name="De Vega J."/>
        </authorList>
    </citation>
    <scope>NUCLEOTIDE SEQUENCE</scope>
</reference>
<sequence length="489" mass="53875">MMDENPKKKGTDGMVAPKKRMSVVFRDTANTRNRNDQICSRVGCSSTANPPKVAQVRPSEKGKSSRPSMQSTSSSKEVIGSSRRTATNPAKPLVKPRRTLTSSGLQADKEGKESTNVTLTEVRESCGVSNLSSQRNFNQRPGTGFSQRENESIRPAKQAVSSSKYGLRNLRCNTISDIIPSSCSSSDSTLNRKKAMVKKINTGGESSSTVKGKKMTGSSLEGLNSGSRNGISISEARGSKNIPPRRDNSRTTVRPERSISRYARGGLSSQGNENLTETNEPRVQLPSSPHRIDLNSPVIEVLSDIMPISPEEYDTPHSLINQNGFRRYDMDNISEVLLALERIEQNEELTHEQICLLETNSIVSGLDLYDRHRDMRLDIDDMSYEELLALEERMGTVSTALTEEALSDSLKRSTYQSAPSDDASNCVNGDKGDIKCCICQDEYVVGDEVGRLQCSHKYHVDCIQDWLRLKNWCPICKGSAALSNSSPSH</sequence>
<comment type="caution">
    <text evidence="1">The sequence shown here is derived from an EMBL/GenBank/DDBJ whole genome shotgun (WGS) entry which is preliminary data.</text>
</comment>
<dbReference type="Proteomes" id="UP001177021">
    <property type="component" value="Unassembled WGS sequence"/>
</dbReference>
<name>A0ACB0LZX0_TRIPR</name>
<keyword evidence="2" id="KW-1185">Reference proteome</keyword>
<evidence type="ECO:0000313" key="1">
    <source>
        <dbReference type="EMBL" id="CAJ2674848.1"/>
    </source>
</evidence>
<evidence type="ECO:0000313" key="2">
    <source>
        <dbReference type="Proteomes" id="UP001177021"/>
    </source>
</evidence>
<dbReference type="EMBL" id="CASHSV030000716">
    <property type="protein sequence ID" value="CAJ2674848.1"/>
    <property type="molecule type" value="Genomic_DNA"/>
</dbReference>